<feature type="binding site" evidence="5">
    <location>
        <begin position="268"/>
        <end position="269"/>
    </location>
    <ligand>
        <name>ATP</name>
        <dbReference type="ChEBI" id="CHEBI:30616"/>
    </ligand>
</feature>
<feature type="binding site" evidence="5">
    <location>
        <position position="108"/>
    </location>
    <ligand>
        <name>ATP</name>
        <dbReference type="ChEBI" id="CHEBI:30616"/>
    </ligand>
</feature>
<comment type="function">
    <text evidence="5">Catalyzes the ATP-dependent conversion of 5-aminoimidazole ribonucleotide (AIR) and HCO(3)(-) to N5-carboxyaminoimidazole ribonucleotide (N5-CAIR).</text>
</comment>
<dbReference type="NCBIfam" id="NF004675">
    <property type="entry name" value="PRK06019.1-1"/>
    <property type="match status" value="1"/>
</dbReference>
<comment type="caution">
    <text evidence="8">The sequence shown here is derived from an EMBL/GenBank/DDBJ whole genome shotgun (WGS) entry which is preliminary data.</text>
</comment>
<gene>
    <name evidence="5 6" type="primary">purK</name>
    <name evidence="8" type="ORF">CHR90_03890</name>
</gene>
<dbReference type="RefSeq" id="WP_094407668.1">
    <property type="nucleotide sequence ID" value="NZ_BMJZ01000008.1"/>
</dbReference>
<dbReference type="InterPro" id="IPR016185">
    <property type="entry name" value="PreATP-grasp_dom_sf"/>
</dbReference>
<evidence type="ECO:0000259" key="7">
    <source>
        <dbReference type="PROSITE" id="PS50975"/>
    </source>
</evidence>
<protein>
    <recommendedName>
        <fullName evidence="5 6">N5-carboxyaminoimidazole ribonucleotide synthase</fullName>
        <shortName evidence="5 6">N5-CAIR synthase</shortName>
        <ecNumber evidence="5 6">6.3.4.18</ecNumber>
    </recommendedName>
    <alternativeName>
        <fullName evidence="5 6">5-(carboxyamino)imidazole ribonucleotide synthetase</fullName>
    </alternativeName>
</protein>
<sequence length="358" mass="38774">MTDPILAPSSTIGILGGGQLGRMIAQAAASLGYRTHIYAPENDPPAAQVASKTTTAAYEDRDALARFAADCDVVTYEFENIPVEPVSFLAELLPVRPNPRVLRITQDRLNEKDFLARIGVPTTRYRGVSAFDRMAEVVAEVGRPSVLKSSRMGYDGKGQAKILEDSDLATAWRQMGASVGIVEKFVDFAYEASVIVARGLDGGMSCYVPVQNRHENHILAETIVPAPLPADGAAKAQDLARKIAEAIDLIGVLCVELFVTANGDLLVNELAPRPHNSGHWTLDACVTSQFEQLVRAICGLPLGSTERLTDCVMQNLIGDQVHQWRAILADPRAKLHLYGKAEARPGRKMGHVTRLLGN</sequence>
<dbReference type="SUPFAM" id="SSF56059">
    <property type="entry name" value="Glutathione synthetase ATP-binding domain-like"/>
    <property type="match status" value="1"/>
</dbReference>
<dbReference type="GO" id="GO:0005524">
    <property type="term" value="F:ATP binding"/>
    <property type="evidence" value="ECO:0007669"/>
    <property type="project" value="UniProtKB-UniRule"/>
</dbReference>
<feature type="binding site" evidence="5">
    <location>
        <position position="191"/>
    </location>
    <ligand>
        <name>ATP</name>
        <dbReference type="ChEBI" id="CHEBI:30616"/>
    </ligand>
</feature>
<organism evidence="8 9">
    <name type="scientific">Elstera cyanobacteriorum</name>
    <dbReference type="NCBI Taxonomy" id="2022747"/>
    <lineage>
        <taxon>Bacteria</taxon>
        <taxon>Pseudomonadati</taxon>
        <taxon>Pseudomonadota</taxon>
        <taxon>Alphaproteobacteria</taxon>
        <taxon>Rhodospirillales</taxon>
        <taxon>Rhodospirillaceae</taxon>
        <taxon>Elstera</taxon>
    </lineage>
</organism>
<dbReference type="PANTHER" id="PTHR11609:SF5">
    <property type="entry name" value="PHOSPHORIBOSYLAMINOIMIDAZOLE CARBOXYLASE"/>
    <property type="match status" value="1"/>
</dbReference>
<dbReference type="PROSITE" id="PS50975">
    <property type="entry name" value="ATP_GRASP"/>
    <property type="match status" value="1"/>
</dbReference>
<evidence type="ECO:0000256" key="4">
    <source>
        <dbReference type="ARBA" id="ARBA00022840"/>
    </source>
</evidence>
<dbReference type="SUPFAM" id="SSF51246">
    <property type="entry name" value="Rudiment single hybrid motif"/>
    <property type="match status" value="1"/>
</dbReference>
<dbReference type="HAMAP" id="MF_01928">
    <property type="entry name" value="PurK"/>
    <property type="match status" value="1"/>
</dbReference>
<dbReference type="InterPro" id="IPR054350">
    <property type="entry name" value="PurT/PurK_preATP-grasp"/>
</dbReference>
<dbReference type="GO" id="GO:0004638">
    <property type="term" value="F:phosphoribosylaminoimidazole carboxylase activity"/>
    <property type="evidence" value="ECO:0007669"/>
    <property type="project" value="InterPro"/>
</dbReference>
<dbReference type="Gene3D" id="3.40.50.20">
    <property type="match status" value="1"/>
</dbReference>
<dbReference type="GO" id="GO:0046872">
    <property type="term" value="F:metal ion binding"/>
    <property type="evidence" value="ECO:0007669"/>
    <property type="project" value="InterPro"/>
</dbReference>
<dbReference type="PANTHER" id="PTHR11609">
    <property type="entry name" value="PURINE BIOSYNTHESIS PROTEIN 6/7, PUR6/7"/>
    <property type="match status" value="1"/>
</dbReference>
<dbReference type="OrthoDB" id="9804625at2"/>
<feature type="binding site" evidence="5">
    <location>
        <begin position="183"/>
        <end position="186"/>
    </location>
    <ligand>
        <name>ATP</name>
        <dbReference type="ChEBI" id="CHEBI:30616"/>
    </ligand>
</feature>
<dbReference type="InterPro" id="IPR011761">
    <property type="entry name" value="ATP-grasp"/>
</dbReference>
<evidence type="ECO:0000256" key="1">
    <source>
        <dbReference type="ARBA" id="ARBA00022598"/>
    </source>
</evidence>
<name>A0A255XX27_9PROT</name>
<dbReference type="GO" id="GO:0005829">
    <property type="term" value="C:cytosol"/>
    <property type="evidence" value="ECO:0007669"/>
    <property type="project" value="TreeGrafter"/>
</dbReference>
<comment type="subunit">
    <text evidence="5 6">Homodimer.</text>
</comment>
<keyword evidence="9" id="KW-1185">Reference proteome</keyword>
<reference evidence="8 9" key="1">
    <citation type="submission" date="2017-07" db="EMBL/GenBank/DDBJ databases">
        <title>Elstera cyanobacteriorum sp. nov., a novel bacterium isolated from cyanobacterial aggregates in a eutrophic lake.</title>
        <authorList>
            <person name="Cai H."/>
        </authorList>
    </citation>
    <scope>NUCLEOTIDE SEQUENCE [LARGE SCALE GENOMIC DNA]</scope>
    <source>
        <strain evidence="8 9">TH019</strain>
    </source>
</reference>
<dbReference type="GO" id="GO:0006189">
    <property type="term" value="P:'de novo' IMP biosynthetic process"/>
    <property type="evidence" value="ECO:0007669"/>
    <property type="project" value="UniProtKB-UniRule"/>
</dbReference>
<evidence type="ECO:0000313" key="8">
    <source>
        <dbReference type="EMBL" id="OYQ20800.1"/>
    </source>
</evidence>
<comment type="function">
    <text evidence="6">Catalyzes the ATP-dependent conversion of 5-aminoimidazole ribonucleotide (AIR) and HCO(3)- to N5-carboxyaminoimidazole ribonucleotide (N5-CAIR).</text>
</comment>
<dbReference type="UniPathway" id="UPA00074">
    <property type="reaction ID" value="UER00942"/>
</dbReference>
<comment type="catalytic activity">
    <reaction evidence="5 6">
        <text>5-amino-1-(5-phospho-beta-D-ribosyl)imidazole + hydrogencarbonate + ATP = 5-carboxyamino-1-(5-phospho-D-ribosyl)imidazole + ADP + phosphate + 2 H(+)</text>
        <dbReference type="Rhea" id="RHEA:19317"/>
        <dbReference type="ChEBI" id="CHEBI:15378"/>
        <dbReference type="ChEBI" id="CHEBI:17544"/>
        <dbReference type="ChEBI" id="CHEBI:30616"/>
        <dbReference type="ChEBI" id="CHEBI:43474"/>
        <dbReference type="ChEBI" id="CHEBI:58730"/>
        <dbReference type="ChEBI" id="CHEBI:137981"/>
        <dbReference type="ChEBI" id="CHEBI:456216"/>
        <dbReference type="EC" id="6.3.4.18"/>
    </reaction>
</comment>
<dbReference type="Proteomes" id="UP000216361">
    <property type="component" value="Unassembled WGS sequence"/>
</dbReference>
<dbReference type="InterPro" id="IPR003135">
    <property type="entry name" value="ATP-grasp_carboxylate-amine"/>
</dbReference>
<accession>A0A255XX27</accession>
<dbReference type="InterPro" id="IPR040686">
    <property type="entry name" value="PurK_C"/>
</dbReference>
<dbReference type="AlphaFoldDB" id="A0A255XX27"/>
<evidence type="ECO:0000313" key="9">
    <source>
        <dbReference type="Proteomes" id="UP000216361"/>
    </source>
</evidence>
<dbReference type="Pfam" id="PF22660">
    <property type="entry name" value="RS_preATP-grasp-like"/>
    <property type="match status" value="1"/>
</dbReference>
<dbReference type="FunFam" id="3.40.50.20:FF:000016">
    <property type="entry name" value="N5-carboxyaminoimidazole ribonucleotide synthase"/>
    <property type="match status" value="1"/>
</dbReference>
<dbReference type="SUPFAM" id="SSF52440">
    <property type="entry name" value="PreATP-grasp domain"/>
    <property type="match status" value="1"/>
</dbReference>
<feature type="binding site" evidence="5">
    <location>
        <position position="214"/>
    </location>
    <ligand>
        <name>ATP</name>
        <dbReference type="ChEBI" id="CHEBI:30616"/>
    </ligand>
</feature>
<dbReference type="Gene3D" id="3.30.470.20">
    <property type="entry name" value="ATP-grasp fold, B domain"/>
    <property type="match status" value="1"/>
</dbReference>
<dbReference type="NCBIfam" id="NF004679">
    <property type="entry name" value="PRK06019.1-5"/>
    <property type="match status" value="1"/>
</dbReference>
<feature type="domain" description="ATP-grasp" evidence="7">
    <location>
        <begin position="112"/>
        <end position="298"/>
    </location>
</feature>
<dbReference type="EC" id="6.3.4.18" evidence="5 6"/>
<keyword evidence="2 5" id="KW-0547">Nucleotide-binding</keyword>
<evidence type="ECO:0000256" key="3">
    <source>
        <dbReference type="ARBA" id="ARBA00022755"/>
    </source>
</evidence>
<dbReference type="InterPro" id="IPR011054">
    <property type="entry name" value="Rudment_hybrid_motif"/>
</dbReference>
<dbReference type="Gene3D" id="3.30.1490.20">
    <property type="entry name" value="ATP-grasp fold, A domain"/>
    <property type="match status" value="1"/>
</dbReference>
<dbReference type="EMBL" id="NOXS01000026">
    <property type="protein sequence ID" value="OYQ20800.1"/>
    <property type="molecule type" value="Genomic_DNA"/>
</dbReference>
<dbReference type="NCBIfam" id="NF004676">
    <property type="entry name" value="PRK06019.1-2"/>
    <property type="match status" value="1"/>
</dbReference>
<evidence type="ECO:0000256" key="5">
    <source>
        <dbReference type="HAMAP-Rule" id="MF_01928"/>
    </source>
</evidence>
<proteinExistence type="inferred from homology"/>
<dbReference type="FunFam" id="3.30.470.20:FF:000029">
    <property type="entry name" value="N5-carboxyaminoimidazole ribonucleotide synthase"/>
    <property type="match status" value="1"/>
</dbReference>
<keyword evidence="4 5" id="KW-0067">ATP-binding</keyword>
<dbReference type="GO" id="GO:0034028">
    <property type="term" value="F:5-(carboxyamino)imidazole ribonucleotide synthase activity"/>
    <property type="evidence" value="ECO:0007669"/>
    <property type="project" value="UniProtKB-UniRule"/>
</dbReference>
<dbReference type="FunFam" id="3.30.1490.20:FF:000015">
    <property type="entry name" value="N5-carboxyaminoimidazole ribonucleotide synthase"/>
    <property type="match status" value="1"/>
</dbReference>
<keyword evidence="3 5" id="KW-0658">Purine biosynthesis</keyword>
<feature type="binding site" evidence="5">
    <location>
        <begin position="153"/>
        <end position="159"/>
    </location>
    <ligand>
        <name>ATP</name>
        <dbReference type="ChEBI" id="CHEBI:30616"/>
    </ligand>
</feature>
<keyword evidence="1 5" id="KW-0436">Ligase</keyword>
<evidence type="ECO:0000256" key="6">
    <source>
        <dbReference type="RuleBase" id="RU361200"/>
    </source>
</evidence>
<dbReference type="NCBIfam" id="TIGR01161">
    <property type="entry name" value="purK"/>
    <property type="match status" value="1"/>
</dbReference>
<feature type="binding site" evidence="5">
    <location>
        <position position="148"/>
    </location>
    <ligand>
        <name>ATP</name>
        <dbReference type="ChEBI" id="CHEBI:30616"/>
    </ligand>
</feature>
<evidence type="ECO:0000256" key="2">
    <source>
        <dbReference type="ARBA" id="ARBA00022741"/>
    </source>
</evidence>
<comment type="pathway">
    <text evidence="5 6">Purine metabolism; IMP biosynthesis via de novo pathway; 5-amino-1-(5-phospho-D-ribosyl)imidazole-4-carboxylate from 5-amino-1-(5-phospho-D-ribosyl)imidazole (N5-CAIR route): step 1/2.</text>
</comment>
<dbReference type="InterPro" id="IPR013815">
    <property type="entry name" value="ATP_grasp_subdomain_1"/>
</dbReference>
<dbReference type="Pfam" id="PF17769">
    <property type="entry name" value="PurK_C"/>
    <property type="match status" value="1"/>
</dbReference>
<dbReference type="InterPro" id="IPR005875">
    <property type="entry name" value="PurK"/>
</dbReference>
<comment type="similarity">
    <text evidence="5 6">Belongs to the PurK/PurT family.</text>
</comment>
<dbReference type="Pfam" id="PF02222">
    <property type="entry name" value="ATP-grasp"/>
    <property type="match status" value="1"/>
</dbReference>